<reference evidence="2" key="1">
    <citation type="submission" date="2022-12" db="EMBL/GenBank/DDBJ databases">
        <title>Draft genome assemblies for two species of Escallonia (Escalloniales).</title>
        <authorList>
            <person name="Chanderbali A."/>
            <person name="Dervinis C."/>
            <person name="Anghel I."/>
            <person name="Soltis D."/>
            <person name="Soltis P."/>
            <person name="Zapata F."/>
        </authorList>
    </citation>
    <scope>NUCLEOTIDE SEQUENCE</scope>
    <source>
        <strain evidence="2">UCBG64.0493</strain>
        <tissue evidence="2">Leaf</tissue>
    </source>
</reference>
<gene>
    <name evidence="2" type="ORF">RJ639_006030</name>
</gene>
<evidence type="ECO:0000313" key="2">
    <source>
        <dbReference type="EMBL" id="KAK3016197.1"/>
    </source>
</evidence>
<name>A0AA88VVY3_9ASTE</name>
<dbReference type="EMBL" id="JAVXUP010001081">
    <property type="protein sequence ID" value="KAK3016197.1"/>
    <property type="molecule type" value="Genomic_DNA"/>
</dbReference>
<dbReference type="Pfam" id="PF03822">
    <property type="entry name" value="NAF"/>
    <property type="match status" value="1"/>
</dbReference>
<dbReference type="InterPro" id="IPR004041">
    <property type="entry name" value="NAF_dom"/>
</dbReference>
<organism evidence="2 3">
    <name type="scientific">Escallonia herrerae</name>
    <dbReference type="NCBI Taxonomy" id="1293975"/>
    <lineage>
        <taxon>Eukaryota</taxon>
        <taxon>Viridiplantae</taxon>
        <taxon>Streptophyta</taxon>
        <taxon>Embryophyta</taxon>
        <taxon>Tracheophyta</taxon>
        <taxon>Spermatophyta</taxon>
        <taxon>Magnoliopsida</taxon>
        <taxon>eudicotyledons</taxon>
        <taxon>Gunneridae</taxon>
        <taxon>Pentapetalae</taxon>
        <taxon>asterids</taxon>
        <taxon>campanulids</taxon>
        <taxon>Escalloniales</taxon>
        <taxon>Escalloniaceae</taxon>
        <taxon>Escallonia</taxon>
    </lineage>
</organism>
<sequence length="229" mass="25629">MVSHGKATRTSNGIIGHQDIKFTECFPSLSSQNIHFKLGDSMLEPRFSLEYSDFKHTMATPSRATELVAYSPFQDDNIIAMYQRFTGEISSACRGFSSDAWQLVTKSVQFDLSPLFEDKKREEMRFAIARPASSMISKLEEVAKEVKFSVKKSDSSPVAHDNKVGPSHPDPIAMDISSSDEPDLFQLHSSSLMTPAMVEMLQNLHNPGFCVVVSSKLEHSETEEVQFVR</sequence>
<comment type="caution">
    <text evidence="2">The sequence shown here is derived from an EMBL/GenBank/DDBJ whole genome shotgun (WGS) entry which is preliminary data.</text>
</comment>
<feature type="domain" description="NAF" evidence="1">
    <location>
        <begin position="100"/>
        <end position="152"/>
    </location>
</feature>
<evidence type="ECO:0000259" key="1">
    <source>
        <dbReference type="Pfam" id="PF03822"/>
    </source>
</evidence>
<proteinExistence type="predicted"/>
<dbReference type="GO" id="GO:0007165">
    <property type="term" value="P:signal transduction"/>
    <property type="evidence" value="ECO:0007669"/>
    <property type="project" value="InterPro"/>
</dbReference>
<dbReference type="Gene3D" id="3.30.310.80">
    <property type="entry name" value="Kinase associated domain 1, KA1"/>
    <property type="match status" value="1"/>
</dbReference>
<accession>A0AA88VVY3</accession>
<protein>
    <recommendedName>
        <fullName evidence="1">NAF domain-containing protein</fullName>
    </recommendedName>
</protein>
<evidence type="ECO:0000313" key="3">
    <source>
        <dbReference type="Proteomes" id="UP001188597"/>
    </source>
</evidence>
<keyword evidence="3" id="KW-1185">Reference proteome</keyword>
<dbReference type="AlphaFoldDB" id="A0AA88VVY3"/>
<dbReference type="Proteomes" id="UP001188597">
    <property type="component" value="Unassembled WGS sequence"/>
</dbReference>